<dbReference type="Proteomes" id="UP000031668">
    <property type="component" value="Unassembled WGS sequence"/>
</dbReference>
<evidence type="ECO:0000313" key="2">
    <source>
        <dbReference type="Proteomes" id="UP000031668"/>
    </source>
</evidence>
<name>A0A0C2JMB7_THEKT</name>
<keyword evidence="2" id="KW-1185">Reference proteome</keyword>
<sequence length="149" mass="16908">MINIKTAVKESGGSKTYVIEAYYKLRKMCALKLLDISRPIGGEGGIVEVEETQFYGAKFNVGRRLGTGRFIGGIDRHDNSKIFLVQVPNRKAINTFYQEQPYFLDCWRSYNGITNLESGYTHLTVKHRLNFVNPRDRLAILKTLNICGG</sequence>
<dbReference type="EMBL" id="JWZT01002036">
    <property type="protein sequence ID" value="KII70518.1"/>
    <property type="molecule type" value="Genomic_DNA"/>
</dbReference>
<organism evidence="1 2">
    <name type="scientific">Thelohanellus kitauei</name>
    <name type="common">Myxosporean</name>
    <dbReference type="NCBI Taxonomy" id="669202"/>
    <lineage>
        <taxon>Eukaryota</taxon>
        <taxon>Metazoa</taxon>
        <taxon>Cnidaria</taxon>
        <taxon>Myxozoa</taxon>
        <taxon>Myxosporea</taxon>
        <taxon>Bivalvulida</taxon>
        <taxon>Platysporina</taxon>
        <taxon>Myxobolidae</taxon>
        <taxon>Thelohanellus</taxon>
    </lineage>
</organism>
<evidence type="ECO:0008006" key="3">
    <source>
        <dbReference type="Google" id="ProtNLM"/>
    </source>
</evidence>
<evidence type="ECO:0000313" key="1">
    <source>
        <dbReference type="EMBL" id="KII70518.1"/>
    </source>
</evidence>
<protein>
    <recommendedName>
        <fullName evidence="3">ISXO2-like transposase domain-containing protein</fullName>
    </recommendedName>
</protein>
<dbReference type="PANTHER" id="PTHR47163:SF2">
    <property type="entry name" value="SI:DKEY-17M8.2"/>
    <property type="match status" value="1"/>
</dbReference>
<dbReference type="AlphaFoldDB" id="A0A0C2JMB7"/>
<reference evidence="1 2" key="1">
    <citation type="journal article" date="2014" name="Genome Biol. Evol.">
        <title>The genome of the myxosporean Thelohanellus kitauei shows adaptations to nutrient acquisition within its fish host.</title>
        <authorList>
            <person name="Yang Y."/>
            <person name="Xiong J."/>
            <person name="Zhou Z."/>
            <person name="Huo F."/>
            <person name="Miao W."/>
            <person name="Ran C."/>
            <person name="Liu Y."/>
            <person name="Zhang J."/>
            <person name="Feng J."/>
            <person name="Wang M."/>
            <person name="Wang M."/>
            <person name="Wang L."/>
            <person name="Yao B."/>
        </authorList>
    </citation>
    <scope>NUCLEOTIDE SEQUENCE [LARGE SCALE GENOMIC DNA]</scope>
    <source>
        <strain evidence="1">Wuqing</strain>
    </source>
</reference>
<gene>
    <name evidence="1" type="ORF">RF11_14832</name>
</gene>
<proteinExistence type="predicted"/>
<accession>A0A0C2JMB7</accession>
<dbReference type="InterPro" id="IPR053164">
    <property type="entry name" value="IS1016-like_transposase"/>
</dbReference>
<dbReference type="PANTHER" id="PTHR47163">
    <property type="entry name" value="DDE_TNP_IS1595 DOMAIN-CONTAINING PROTEIN"/>
    <property type="match status" value="1"/>
</dbReference>
<comment type="caution">
    <text evidence="1">The sequence shown here is derived from an EMBL/GenBank/DDBJ whole genome shotgun (WGS) entry which is preliminary data.</text>
</comment>